<dbReference type="GO" id="GO:0015926">
    <property type="term" value="F:glucosidase activity"/>
    <property type="evidence" value="ECO:0007669"/>
    <property type="project" value="InterPro"/>
</dbReference>
<dbReference type="InterPro" id="IPR011081">
    <property type="entry name" value="Big_4"/>
</dbReference>
<dbReference type="EC" id="3.2.1.89" evidence="4"/>
<protein>
    <recommendedName>
        <fullName evidence="4">Arabinogalactan endo-beta-1,4-galactanase</fullName>
        <ecNumber evidence="4">3.2.1.89</ecNumber>
    </recommendedName>
</protein>
<name>A0A9X2N1N2_9BACL</name>
<evidence type="ECO:0000256" key="2">
    <source>
        <dbReference type="ARBA" id="ARBA00022801"/>
    </source>
</evidence>
<gene>
    <name evidence="6" type="ORF">NQZ67_26065</name>
</gene>
<sequence length="1250" mass="133587">MRKKRTAVLAALLACVMLVGSLSAFTGTGYANGAQGEYVTNGGFENDYEINFESNQTWSTTGSAAAVVSHFAYASDQWMKPHSNTGNYAFKYWINNTATGNHTFTVKQTVASLSPGSYELSAVSMGEGGQVKLFAGSEAQSAAVSTTGYNAWGTVSLKFVVEEEAANVEIGATVTGTPNAYGYLDNVSLKQLSTDTSQPVEADIFVEKVDGLSDDFIKGVDVSSILALEKSGVTFKNEAGVVQDIFKTLSESGVNYVRVRVWNDPFDSQGRGYGGGNNDVDSAILIGERATEHGMKLLVDFHYSDFWADPAKQQAPKAWDEMSLDQKKVALYEFTYNSLDVMLDAGIDIGMVQVGNETNGGVAGETGWANMSALFNEGSRAVREAADKYDKDILVALHFTNPETAGRYASIAQNLNANDVDYDVFASSYYPFWHGTLDNLTSVLSDVAAQYDKKVMVAETSYTYTAEDGDGHGNTAPKSSGQTLNYPITVQGQAHALRDVIDAVAKVGEKGIGVFYWEPAWLPVGPPNQLAQNKVKWEEFGSGWASSYAAEYDAHDAGVWFGGSAVDNQALFDFQGHPLPSLKVFEYVDTGAVAPSVRVDEIKDISLSVTQGETISLPQTVSVTFNDGTKGSVPVTWDAADLQQAVNGGVGAYVIDGTVEGGTVRALLEIKKQNYVVNPSFENGVRSMWSITHVDETKPHTDYLNSASDAKSGSYSLHFYSDTSVDFRVEQTITGLTPGYYNLSMFLQGGNAADAEMYLYAKTGSKEVKADTAVDGWVNWKNPQLQDVLVTSGTLTIGARIKAGGGAWGTLDDFYLYKARDYVAAPPIVTVPETNNGIDIIVDGKPQGQLATVVPSTEGGQSVLTATLDVDKISTLLDGSAGKPSIVIPVTSSADKVSIGLTGDIVKKMEDKQAVLDIQTVNGSYKLPVNEPFIGNVAQELGSQVPLSDIQVQVTIAKGDEQAVTRMEQAAEENSFAIVAAPIEFSITVSYKGTAISVDRFSAYVERTIAIPEGVDPNEVTTGLVLEPDGTVRHVPTSIVQKDGKYYAVIRSLTNSLYSLVSNAAAFVDMEGHWAKVAVNDMASRMIVNGLNAEQFAPSESITRAEFAAIIVRALGLGDQASTDAFKDVEANAWYNGVIAQAAAYDLIEGYEDGTFRPSATITREEAMVILYRAMALAGLDAGASADALSAFADAGDISAWAEQAAAAAANHQLVQGSNGQLKPQSEITRAETAVIVQRLLVKSKLIDGQ</sequence>
<dbReference type="PROSITE" id="PS51272">
    <property type="entry name" value="SLH"/>
    <property type="match status" value="3"/>
</dbReference>
<comment type="similarity">
    <text evidence="1 4">Belongs to the glycosyl hydrolase 53 family.</text>
</comment>
<dbReference type="SUPFAM" id="SSF51445">
    <property type="entry name" value="(Trans)glycosidases"/>
    <property type="match status" value="1"/>
</dbReference>
<evidence type="ECO:0000256" key="4">
    <source>
        <dbReference type="RuleBase" id="RU361192"/>
    </source>
</evidence>
<dbReference type="InterPro" id="IPR001119">
    <property type="entry name" value="SLH_dom"/>
</dbReference>
<dbReference type="GO" id="GO:0045490">
    <property type="term" value="P:pectin catabolic process"/>
    <property type="evidence" value="ECO:0007669"/>
    <property type="project" value="TreeGrafter"/>
</dbReference>
<keyword evidence="4" id="KW-0732">Signal</keyword>
<feature type="domain" description="SLH" evidence="5">
    <location>
        <begin position="1189"/>
        <end position="1250"/>
    </location>
</feature>
<accession>A0A9X2N1N2</accession>
<keyword evidence="2 4" id="KW-0378">Hydrolase</keyword>
<keyword evidence="7" id="KW-1185">Reference proteome</keyword>
<dbReference type="InterPro" id="IPR011683">
    <property type="entry name" value="Glyco_hydro_53"/>
</dbReference>
<feature type="domain" description="SLH" evidence="5">
    <location>
        <begin position="1062"/>
        <end position="1121"/>
    </location>
</feature>
<dbReference type="RefSeq" id="WP_257451769.1">
    <property type="nucleotide sequence ID" value="NZ_JANIPJ010000026.1"/>
</dbReference>
<evidence type="ECO:0000313" key="7">
    <source>
        <dbReference type="Proteomes" id="UP001141950"/>
    </source>
</evidence>
<evidence type="ECO:0000259" key="5">
    <source>
        <dbReference type="PROSITE" id="PS51272"/>
    </source>
</evidence>
<dbReference type="GO" id="GO:0031218">
    <property type="term" value="F:arabinogalactan endo-1,4-beta-galactosidase activity"/>
    <property type="evidence" value="ECO:0007669"/>
    <property type="project" value="UniProtKB-EC"/>
</dbReference>
<keyword evidence="3 4" id="KW-0326">Glycosidase</keyword>
<evidence type="ECO:0000313" key="6">
    <source>
        <dbReference type="EMBL" id="MCR2807357.1"/>
    </source>
</evidence>
<evidence type="ECO:0000256" key="3">
    <source>
        <dbReference type="ARBA" id="ARBA00023295"/>
    </source>
</evidence>
<dbReference type="PANTHER" id="PTHR34983:SF2">
    <property type="entry name" value="ENDO-BETA-1,4-GALACTANASE"/>
    <property type="match status" value="1"/>
</dbReference>
<dbReference type="Proteomes" id="UP001141950">
    <property type="component" value="Unassembled WGS sequence"/>
</dbReference>
<dbReference type="PANTHER" id="PTHR34983">
    <property type="entry name" value="ARABINOGALACTAN ENDO-BETA-1,4-GALACTANASE A"/>
    <property type="match status" value="1"/>
</dbReference>
<dbReference type="Pfam" id="PF07532">
    <property type="entry name" value="Big_4"/>
    <property type="match status" value="1"/>
</dbReference>
<comment type="catalytic activity">
    <reaction evidence="4">
        <text>The enzyme specifically hydrolyzes (1-&gt;4)-beta-D-galactosidic linkages in type I arabinogalactans.</text>
        <dbReference type="EC" id="3.2.1.89"/>
    </reaction>
</comment>
<proteinExistence type="inferred from homology"/>
<dbReference type="EMBL" id="JANIPJ010000026">
    <property type="protein sequence ID" value="MCR2807357.1"/>
    <property type="molecule type" value="Genomic_DNA"/>
</dbReference>
<dbReference type="Gene3D" id="2.60.120.260">
    <property type="entry name" value="Galactose-binding domain-like"/>
    <property type="match status" value="2"/>
</dbReference>
<dbReference type="Gene3D" id="3.20.20.80">
    <property type="entry name" value="Glycosidases"/>
    <property type="match status" value="1"/>
</dbReference>
<reference evidence="6" key="1">
    <citation type="submission" date="2022-08" db="EMBL/GenBank/DDBJ databases">
        <title>The genomic sequence of strain Paenibacillus sp. SCIV0701.</title>
        <authorList>
            <person name="Zhao H."/>
        </authorList>
    </citation>
    <scope>NUCLEOTIDE SEQUENCE</scope>
    <source>
        <strain evidence="6">SCIV0701</strain>
    </source>
</reference>
<feature type="chain" id="PRO_5041011367" description="Arabinogalactan endo-beta-1,4-galactanase" evidence="4">
    <location>
        <begin position="25"/>
        <end position="1250"/>
    </location>
</feature>
<feature type="signal peptide" evidence="4">
    <location>
        <begin position="1"/>
        <end position="24"/>
    </location>
</feature>
<dbReference type="AlphaFoldDB" id="A0A9X2N1N2"/>
<dbReference type="InterPro" id="IPR017853">
    <property type="entry name" value="GH"/>
</dbReference>
<evidence type="ECO:0000256" key="1">
    <source>
        <dbReference type="ARBA" id="ARBA00010687"/>
    </source>
</evidence>
<organism evidence="6 7">
    <name type="scientific">Paenibacillus soyae</name>
    <dbReference type="NCBI Taxonomy" id="2969249"/>
    <lineage>
        <taxon>Bacteria</taxon>
        <taxon>Bacillati</taxon>
        <taxon>Bacillota</taxon>
        <taxon>Bacilli</taxon>
        <taxon>Bacillales</taxon>
        <taxon>Paenibacillaceae</taxon>
        <taxon>Paenibacillus</taxon>
    </lineage>
</organism>
<dbReference type="Pfam" id="PF00395">
    <property type="entry name" value="SLH"/>
    <property type="match status" value="3"/>
</dbReference>
<comment type="caution">
    <text evidence="6">The sequence shown here is derived from an EMBL/GenBank/DDBJ whole genome shotgun (WGS) entry which is preliminary data.</text>
</comment>
<dbReference type="Pfam" id="PF07745">
    <property type="entry name" value="Glyco_hydro_53"/>
    <property type="match status" value="1"/>
</dbReference>
<feature type="domain" description="SLH" evidence="5">
    <location>
        <begin position="1122"/>
        <end position="1185"/>
    </location>
</feature>